<dbReference type="Proteomes" id="UP000680116">
    <property type="component" value="Chromosome"/>
</dbReference>
<evidence type="ECO:0008006" key="3">
    <source>
        <dbReference type="Google" id="ProtNLM"/>
    </source>
</evidence>
<keyword evidence="2" id="KW-1185">Reference proteome</keyword>
<dbReference type="EMBL" id="OU015430">
    <property type="protein sequence ID" value="CAG4968435.1"/>
    <property type="molecule type" value="Genomic_DNA"/>
</dbReference>
<name>A0ABM8UCB7_9GAMM</name>
<evidence type="ECO:0000313" key="2">
    <source>
        <dbReference type="Proteomes" id="UP000680116"/>
    </source>
</evidence>
<proteinExistence type="predicted"/>
<dbReference type="RefSeq" id="WP_215219298.1">
    <property type="nucleotide sequence ID" value="NZ_OU015430.1"/>
</dbReference>
<sequence>MDPADNPLMGMLAEASEAWKRRAEEHEELRASPEYIQASMAIQRTVRGLFQTLRYCELAVTRWPEYGERFLFPRHQADVAEAVVVAQLAVENGGLNAARRELRYALEVAVNTAYVDEQAASEDLEGKVRFYRGSHVKKQNVDHVQHLPLRLLGSERVSFVNATRAAWVDASNYVHLTKRGMDEKIRLRAEGVRLGLETVEMMSDVAREFHRVCSIFVVLAFESIGPSFTGDILVGGLDENEEWPFHECPFIAAVDAYFDYKHERQDRLMEHRARRTGRTRLAKG</sequence>
<accession>A0ABM8UCB7</accession>
<organism evidence="1 2">
    <name type="scientific">Novilysobacter luteus</name>
    <dbReference type="NCBI Taxonomy" id="2822368"/>
    <lineage>
        <taxon>Bacteria</taxon>
        <taxon>Pseudomonadati</taxon>
        <taxon>Pseudomonadota</taxon>
        <taxon>Gammaproteobacteria</taxon>
        <taxon>Lysobacterales</taxon>
        <taxon>Lysobacteraceae</taxon>
        <taxon>Novilysobacter</taxon>
    </lineage>
</organism>
<gene>
    <name evidence="1" type="ORF">LYB30171_00270</name>
</gene>
<reference evidence="1 2" key="1">
    <citation type="submission" date="2021-04" db="EMBL/GenBank/DDBJ databases">
        <authorList>
            <person name="Rodrigo-Torres L."/>
            <person name="Arahal R. D."/>
            <person name="Lucena T."/>
        </authorList>
    </citation>
    <scope>NUCLEOTIDE SEQUENCE [LARGE SCALE GENOMIC DNA]</scope>
    <source>
        <strain evidence="1 2">CECT 30171</strain>
    </source>
</reference>
<evidence type="ECO:0000313" key="1">
    <source>
        <dbReference type="EMBL" id="CAG4968435.1"/>
    </source>
</evidence>
<protein>
    <recommendedName>
        <fullName evidence="3">HEPN AbiU2-like domain-containing protein</fullName>
    </recommendedName>
</protein>